<dbReference type="Gramene" id="AET4Gv20366100.4">
    <property type="protein sequence ID" value="AET4Gv20366100.4"/>
    <property type="gene ID" value="AET4Gv20366100"/>
</dbReference>
<dbReference type="Gramene" id="AET4Gv20366100.3">
    <property type="protein sequence ID" value="AET4Gv20366100.3"/>
    <property type="gene ID" value="AET4Gv20366100"/>
</dbReference>
<accession>A0A453HYW9</accession>
<dbReference type="EnsemblPlants" id="AET4Gv20366100.6">
    <property type="protein sequence ID" value="AET4Gv20366100.6"/>
    <property type="gene ID" value="AET4Gv20366100"/>
</dbReference>
<dbReference type="Gramene" id="AET4Gv20366100.2">
    <property type="protein sequence ID" value="AET4Gv20366100.2"/>
    <property type="gene ID" value="AET4Gv20366100"/>
</dbReference>
<organism evidence="1 2">
    <name type="scientific">Aegilops tauschii subsp. strangulata</name>
    <name type="common">Goatgrass</name>
    <dbReference type="NCBI Taxonomy" id="200361"/>
    <lineage>
        <taxon>Eukaryota</taxon>
        <taxon>Viridiplantae</taxon>
        <taxon>Streptophyta</taxon>
        <taxon>Embryophyta</taxon>
        <taxon>Tracheophyta</taxon>
        <taxon>Spermatophyta</taxon>
        <taxon>Magnoliopsida</taxon>
        <taxon>Liliopsida</taxon>
        <taxon>Poales</taxon>
        <taxon>Poaceae</taxon>
        <taxon>BOP clade</taxon>
        <taxon>Pooideae</taxon>
        <taxon>Triticodae</taxon>
        <taxon>Triticeae</taxon>
        <taxon>Triticinae</taxon>
        <taxon>Aegilops</taxon>
    </lineage>
</organism>
<reference evidence="1" key="4">
    <citation type="submission" date="2019-03" db="UniProtKB">
        <authorList>
            <consortium name="EnsemblPlants"/>
        </authorList>
    </citation>
    <scope>IDENTIFICATION</scope>
</reference>
<dbReference type="EnsemblPlants" id="AET4Gv20366100.3">
    <property type="protein sequence ID" value="AET4Gv20366100.3"/>
    <property type="gene ID" value="AET4Gv20366100"/>
</dbReference>
<name>A0A453HYW9_AEGTS</name>
<dbReference type="EnsemblPlants" id="AET4Gv20366100.5">
    <property type="protein sequence ID" value="AET4Gv20366100.5"/>
    <property type="gene ID" value="AET4Gv20366100"/>
</dbReference>
<dbReference type="Proteomes" id="UP000015105">
    <property type="component" value="Chromosome 4D"/>
</dbReference>
<proteinExistence type="predicted"/>
<protein>
    <submittedName>
        <fullName evidence="1">Uncharacterized protein</fullName>
    </submittedName>
</protein>
<reference evidence="2" key="2">
    <citation type="journal article" date="2017" name="Nat. Plants">
        <title>The Aegilops tauschii genome reveals multiple impacts of transposons.</title>
        <authorList>
            <person name="Zhao G."/>
            <person name="Zou C."/>
            <person name="Li K."/>
            <person name="Wang K."/>
            <person name="Li T."/>
            <person name="Gao L."/>
            <person name="Zhang X."/>
            <person name="Wang H."/>
            <person name="Yang Z."/>
            <person name="Liu X."/>
            <person name="Jiang W."/>
            <person name="Mao L."/>
            <person name="Kong X."/>
            <person name="Jiao Y."/>
            <person name="Jia J."/>
        </authorList>
    </citation>
    <scope>NUCLEOTIDE SEQUENCE [LARGE SCALE GENOMIC DNA]</scope>
    <source>
        <strain evidence="2">cv. AL8/78</strain>
    </source>
</reference>
<dbReference type="Gramene" id="AET4Gv20366100.5">
    <property type="protein sequence ID" value="AET4Gv20366100.5"/>
    <property type="gene ID" value="AET4Gv20366100"/>
</dbReference>
<reference evidence="1" key="3">
    <citation type="journal article" date="2017" name="Nature">
        <title>Genome sequence of the progenitor of the wheat D genome Aegilops tauschii.</title>
        <authorList>
            <person name="Luo M.C."/>
            <person name="Gu Y.Q."/>
            <person name="Puiu D."/>
            <person name="Wang H."/>
            <person name="Twardziok S.O."/>
            <person name="Deal K.R."/>
            <person name="Huo N."/>
            <person name="Zhu T."/>
            <person name="Wang L."/>
            <person name="Wang Y."/>
            <person name="McGuire P.E."/>
            <person name="Liu S."/>
            <person name="Long H."/>
            <person name="Ramasamy R.K."/>
            <person name="Rodriguez J.C."/>
            <person name="Van S.L."/>
            <person name="Yuan L."/>
            <person name="Wang Z."/>
            <person name="Xia Z."/>
            <person name="Xiao L."/>
            <person name="Anderson O.D."/>
            <person name="Ouyang S."/>
            <person name="Liang Y."/>
            <person name="Zimin A.V."/>
            <person name="Pertea G."/>
            <person name="Qi P."/>
            <person name="Bennetzen J.L."/>
            <person name="Dai X."/>
            <person name="Dawson M.W."/>
            <person name="Muller H.G."/>
            <person name="Kugler K."/>
            <person name="Rivarola-Duarte L."/>
            <person name="Spannagl M."/>
            <person name="Mayer K.F.X."/>
            <person name="Lu F.H."/>
            <person name="Bevan M.W."/>
            <person name="Leroy P."/>
            <person name="Li P."/>
            <person name="You F.M."/>
            <person name="Sun Q."/>
            <person name="Liu Z."/>
            <person name="Lyons E."/>
            <person name="Wicker T."/>
            <person name="Salzberg S.L."/>
            <person name="Devos K.M."/>
            <person name="Dvorak J."/>
        </authorList>
    </citation>
    <scope>NUCLEOTIDE SEQUENCE [LARGE SCALE GENOMIC DNA]</scope>
    <source>
        <strain evidence="1">cv. AL8/78</strain>
    </source>
</reference>
<dbReference type="AlphaFoldDB" id="A0A453HYW9"/>
<reference evidence="1" key="5">
    <citation type="journal article" date="2021" name="G3 (Bethesda)">
        <title>Aegilops tauschii genome assembly Aet v5.0 features greater sequence contiguity and improved annotation.</title>
        <authorList>
            <person name="Wang L."/>
            <person name="Zhu T."/>
            <person name="Rodriguez J.C."/>
            <person name="Deal K.R."/>
            <person name="Dubcovsky J."/>
            <person name="McGuire P.E."/>
            <person name="Lux T."/>
            <person name="Spannagl M."/>
            <person name="Mayer K.F.X."/>
            <person name="Baldrich P."/>
            <person name="Meyers B.C."/>
            <person name="Huo N."/>
            <person name="Gu Y.Q."/>
            <person name="Zhou H."/>
            <person name="Devos K.M."/>
            <person name="Bennetzen J.L."/>
            <person name="Unver T."/>
            <person name="Budak H."/>
            <person name="Gulick P.J."/>
            <person name="Galiba G."/>
            <person name="Kalapos B."/>
            <person name="Nelson D.R."/>
            <person name="Li P."/>
            <person name="You F.M."/>
            <person name="Luo M.C."/>
            <person name="Dvorak J."/>
        </authorList>
    </citation>
    <scope>NUCLEOTIDE SEQUENCE [LARGE SCALE GENOMIC DNA]</scope>
    <source>
        <strain evidence="1">cv. AL8/78</strain>
    </source>
</reference>
<dbReference type="EnsemblPlants" id="AET4Gv20366100.2">
    <property type="protein sequence ID" value="AET4Gv20366100.2"/>
    <property type="gene ID" value="AET4Gv20366100"/>
</dbReference>
<reference evidence="2" key="1">
    <citation type="journal article" date="2014" name="Science">
        <title>Ancient hybridizations among the ancestral genomes of bread wheat.</title>
        <authorList>
            <consortium name="International Wheat Genome Sequencing Consortium,"/>
            <person name="Marcussen T."/>
            <person name="Sandve S.R."/>
            <person name="Heier L."/>
            <person name="Spannagl M."/>
            <person name="Pfeifer M."/>
            <person name="Jakobsen K.S."/>
            <person name="Wulff B.B."/>
            <person name="Steuernagel B."/>
            <person name="Mayer K.F."/>
            <person name="Olsen O.A."/>
        </authorList>
    </citation>
    <scope>NUCLEOTIDE SEQUENCE [LARGE SCALE GENOMIC DNA]</scope>
    <source>
        <strain evidence="2">cv. AL8/78</strain>
    </source>
</reference>
<evidence type="ECO:0000313" key="2">
    <source>
        <dbReference type="Proteomes" id="UP000015105"/>
    </source>
</evidence>
<keyword evidence="2" id="KW-1185">Reference proteome</keyword>
<dbReference type="EnsemblPlants" id="AET4Gv20366100.4">
    <property type="protein sequence ID" value="AET4Gv20366100.4"/>
    <property type="gene ID" value="AET4Gv20366100"/>
</dbReference>
<dbReference type="Gramene" id="AET4Gv20366100.6">
    <property type="protein sequence ID" value="AET4Gv20366100.6"/>
    <property type="gene ID" value="AET4Gv20366100"/>
</dbReference>
<evidence type="ECO:0000313" key="1">
    <source>
        <dbReference type="EnsemblPlants" id="AET4Gv20366100.6"/>
    </source>
</evidence>
<sequence length="63" mass="7227">MLSTTMAFPKQDNTIILWRDKGSDDYPVNCMSLKELCTQLMYACLIKLRVGDMHNQSLGLIFL</sequence>